<proteinExistence type="predicted"/>
<sequence length="134" mass="15437">MSSYYNNNHLKPNPSKTQLCSFHLRNRDAKKELSVTWDGHKLSNHTHPMYLGVTLDRTLSFKKHLENTKAKVITRNNILRKLVNCKWGADPPTIRATAMALCFSTAEYACSSWCRSRHTKLVDTALNDTCRIMR</sequence>
<accession>A0AAD9CI01</accession>
<keyword evidence="2" id="KW-1185">Reference proteome</keyword>
<evidence type="ECO:0000313" key="2">
    <source>
        <dbReference type="Proteomes" id="UP001228049"/>
    </source>
</evidence>
<dbReference type="Proteomes" id="UP001228049">
    <property type="component" value="Unassembled WGS sequence"/>
</dbReference>
<dbReference type="PANTHER" id="PTHR36688:SF1">
    <property type="entry name" value="ENDONUCLEASE_EXONUCLEASE_PHOSPHATASE DOMAIN-CONTAINING PROTEIN"/>
    <property type="match status" value="1"/>
</dbReference>
<protein>
    <submittedName>
        <fullName evidence="1">Retrovirus-related Pol polyprotein from type-1 retrotransposable element R1 4</fullName>
    </submittedName>
</protein>
<dbReference type="PANTHER" id="PTHR36688">
    <property type="entry name" value="ENDO/EXONUCLEASE/PHOSPHATASE DOMAIN-CONTAINING PROTEIN"/>
    <property type="match status" value="1"/>
</dbReference>
<dbReference type="AlphaFoldDB" id="A0AAD9CI01"/>
<evidence type="ECO:0000313" key="1">
    <source>
        <dbReference type="EMBL" id="KAK1902785.1"/>
    </source>
</evidence>
<organism evidence="1 2">
    <name type="scientific">Dissostichus eleginoides</name>
    <name type="common">Patagonian toothfish</name>
    <name type="synonym">Dissostichus amissus</name>
    <dbReference type="NCBI Taxonomy" id="100907"/>
    <lineage>
        <taxon>Eukaryota</taxon>
        <taxon>Metazoa</taxon>
        <taxon>Chordata</taxon>
        <taxon>Craniata</taxon>
        <taxon>Vertebrata</taxon>
        <taxon>Euteleostomi</taxon>
        <taxon>Actinopterygii</taxon>
        <taxon>Neopterygii</taxon>
        <taxon>Teleostei</taxon>
        <taxon>Neoteleostei</taxon>
        <taxon>Acanthomorphata</taxon>
        <taxon>Eupercaria</taxon>
        <taxon>Perciformes</taxon>
        <taxon>Notothenioidei</taxon>
        <taxon>Nototheniidae</taxon>
        <taxon>Dissostichus</taxon>
    </lineage>
</organism>
<name>A0AAD9CI01_DISEL</name>
<reference evidence="1" key="1">
    <citation type="submission" date="2023-04" db="EMBL/GenBank/DDBJ databases">
        <title>Chromosome-level genome of Chaenocephalus aceratus.</title>
        <authorList>
            <person name="Park H."/>
        </authorList>
    </citation>
    <scope>NUCLEOTIDE SEQUENCE</scope>
    <source>
        <strain evidence="1">DE</strain>
        <tissue evidence="1">Muscle</tissue>
    </source>
</reference>
<gene>
    <name evidence="1" type="ORF">KUDE01_005745</name>
</gene>
<comment type="caution">
    <text evidence="1">The sequence shown here is derived from an EMBL/GenBank/DDBJ whole genome shotgun (WGS) entry which is preliminary data.</text>
</comment>
<dbReference type="EMBL" id="JASDAP010000005">
    <property type="protein sequence ID" value="KAK1902785.1"/>
    <property type="molecule type" value="Genomic_DNA"/>
</dbReference>
<dbReference type="InterPro" id="IPR052560">
    <property type="entry name" value="RdDP_mobile_element"/>
</dbReference>